<dbReference type="Proteomes" id="UP000075903">
    <property type="component" value="Unassembled WGS sequence"/>
</dbReference>
<keyword evidence="3" id="KW-1185">Reference proteome</keyword>
<name>A0A182VMY1_ANOME</name>
<feature type="chain" id="PRO_5019286074" description="Secreted protein" evidence="1">
    <location>
        <begin position="23"/>
        <end position="71"/>
    </location>
</feature>
<protein>
    <recommendedName>
        <fullName evidence="4">Secreted protein</fullName>
    </recommendedName>
</protein>
<dbReference type="AlphaFoldDB" id="A0A182VMY1"/>
<keyword evidence="1" id="KW-0732">Signal</keyword>
<evidence type="ECO:0000313" key="3">
    <source>
        <dbReference type="Proteomes" id="UP000075903"/>
    </source>
</evidence>
<evidence type="ECO:0000256" key="1">
    <source>
        <dbReference type="SAM" id="SignalP"/>
    </source>
</evidence>
<proteinExistence type="predicted"/>
<feature type="signal peptide" evidence="1">
    <location>
        <begin position="1"/>
        <end position="22"/>
    </location>
</feature>
<sequence>MFNRKFVVVLAVLAMLVTFILAAPQNEEETIRFGGAAPGNDPAQMEHENNGADMVQEHIPEDQEIPTDVLF</sequence>
<dbReference type="VEuPathDB" id="VectorBase:AMEM017703"/>
<accession>A0A182VMY1</accession>
<evidence type="ECO:0000313" key="2">
    <source>
        <dbReference type="EnsemblMetazoa" id="AMEM017703-PA"/>
    </source>
</evidence>
<evidence type="ECO:0008006" key="4">
    <source>
        <dbReference type="Google" id="ProtNLM"/>
    </source>
</evidence>
<dbReference type="EnsemblMetazoa" id="AMEM017703-RA">
    <property type="protein sequence ID" value="AMEM017703-PA"/>
    <property type="gene ID" value="AMEM017703"/>
</dbReference>
<reference evidence="2" key="1">
    <citation type="submission" date="2020-05" db="UniProtKB">
        <authorList>
            <consortium name="EnsemblMetazoa"/>
        </authorList>
    </citation>
    <scope>IDENTIFICATION</scope>
    <source>
        <strain evidence="2">MAF</strain>
    </source>
</reference>
<organism evidence="2 3">
    <name type="scientific">Anopheles merus</name>
    <name type="common">Mosquito</name>
    <dbReference type="NCBI Taxonomy" id="30066"/>
    <lineage>
        <taxon>Eukaryota</taxon>
        <taxon>Metazoa</taxon>
        <taxon>Ecdysozoa</taxon>
        <taxon>Arthropoda</taxon>
        <taxon>Hexapoda</taxon>
        <taxon>Insecta</taxon>
        <taxon>Pterygota</taxon>
        <taxon>Neoptera</taxon>
        <taxon>Endopterygota</taxon>
        <taxon>Diptera</taxon>
        <taxon>Nematocera</taxon>
        <taxon>Culicoidea</taxon>
        <taxon>Culicidae</taxon>
        <taxon>Anophelinae</taxon>
        <taxon>Anopheles</taxon>
    </lineage>
</organism>